<sequence length="137" mass="14284">MGAQNGKDLLVKVDMNGSGLFETIAGLRATRISFNAESVDVTSLESQGGWRELLSGAGVKSASISGSGVFKDAGTDERARQLFFDGETPAFQVIIPDFGIVEGPFQVTGIEYAGSHNGEATYEMSLASAGALTFVAL</sequence>
<keyword evidence="2" id="KW-1185">Reference proteome</keyword>
<name>A0A0X3TYL2_9RHOB</name>
<dbReference type="InterPro" id="IPR022344">
    <property type="entry name" value="GTA_major-tail"/>
</dbReference>
<dbReference type="OrthoDB" id="7266971at2"/>
<dbReference type="STRING" id="1685379.AVO45_06885"/>
<gene>
    <name evidence="1" type="ORF">AVO45_06885</name>
</gene>
<proteinExistence type="predicted"/>
<protein>
    <submittedName>
        <fullName evidence="1">Phage tail protein</fullName>
    </submittedName>
</protein>
<evidence type="ECO:0000313" key="2">
    <source>
        <dbReference type="Proteomes" id="UP000053791"/>
    </source>
</evidence>
<comment type="caution">
    <text evidence="1">The sequence shown here is derived from an EMBL/GenBank/DDBJ whole genome shotgun (WGS) entry which is preliminary data.</text>
</comment>
<organism evidence="1 2">
    <name type="scientific">Ruegeria marisrubri</name>
    <dbReference type="NCBI Taxonomy" id="1685379"/>
    <lineage>
        <taxon>Bacteria</taxon>
        <taxon>Pseudomonadati</taxon>
        <taxon>Pseudomonadota</taxon>
        <taxon>Alphaproteobacteria</taxon>
        <taxon>Rhodobacterales</taxon>
        <taxon>Roseobacteraceae</taxon>
        <taxon>Ruegeria</taxon>
    </lineage>
</organism>
<dbReference type="Pfam" id="PF06199">
    <property type="entry name" value="Phage_tail_2"/>
    <property type="match status" value="1"/>
</dbReference>
<dbReference type="NCBIfam" id="TIGR02126">
    <property type="entry name" value="phgtail_TP901_1"/>
    <property type="match status" value="1"/>
</dbReference>
<dbReference type="InterPro" id="IPR011855">
    <property type="entry name" value="Phgtail_TP901_1"/>
</dbReference>
<accession>A0A0X3TYL2</accession>
<reference evidence="1 2" key="1">
    <citation type="submission" date="2015-12" db="EMBL/GenBank/DDBJ databases">
        <authorList>
            <person name="Shamseldin A."/>
            <person name="Moawad H."/>
            <person name="Abd El-Rahim W.M."/>
            <person name="Sadowsky M.J."/>
        </authorList>
    </citation>
    <scope>NUCLEOTIDE SEQUENCE [LARGE SCALE GENOMIC DNA]</scope>
    <source>
        <strain evidence="1 2">ZGT118</strain>
    </source>
</reference>
<dbReference type="EMBL" id="LQBQ01000012">
    <property type="protein sequence ID" value="KUJ80749.1"/>
    <property type="molecule type" value="Genomic_DNA"/>
</dbReference>
<dbReference type="PRINTS" id="PR01996">
    <property type="entry name" value="MTP1FAMILY"/>
</dbReference>
<evidence type="ECO:0000313" key="1">
    <source>
        <dbReference type="EMBL" id="KUJ80749.1"/>
    </source>
</evidence>
<dbReference type="AlphaFoldDB" id="A0A0X3TYL2"/>
<dbReference type="Proteomes" id="UP000053791">
    <property type="component" value="Unassembled WGS sequence"/>
</dbReference>
<dbReference type="RefSeq" id="WP_068346333.1">
    <property type="nucleotide sequence ID" value="NZ_LQBQ01000012.1"/>
</dbReference>